<keyword evidence="6 12" id="KW-1133">Transmembrane helix</keyword>
<evidence type="ECO:0000256" key="2">
    <source>
        <dbReference type="ARBA" id="ARBA00022448"/>
    </source>
</evidence>
<keyword evidence="2 12" id="KW-0813">Transport</keyword>
<feature type="transmembrane region" description="Helical" evidence="12">
    <location>
        <begin position="298"/>
        <end position="315"/>
    </location>
</feature>
<feature type="region of interest" description="Disordered" evidence="13">
    <location>
        <begin position="567"/>
        <end position="586"/>
    </location>
</feature>
<dbReference type="Proteomes" id="UP000823872">
    <property type="component" value="Chromosome X"/>
</dbReference>
<feature type="chain" id="PRO_5045000524" description="Gamma-aminobutyric acid type A receptor theta subunit" evidence="12">
    <location>
        <begin position="22"/>
        <end position="630"/>
    </location>
</feature>
<organism evidence="16 17">
    <name type="scientific">Felis catus</name>
    <name type="common">Cat</name>
    <name type="synonym">Felis silvestris catus</name>
    <dbReference type="NCBI Taxonomy" id="9685"/>
    <lineage>
        <taxon>Eukaryota</taxon>
        <taxon>Metazoa</taxon>
        <taxon>Chordata</taxon>
        <taxon>Craniata</taxon>
        <taxon>Vertebrata</taxon>
        <taxon>Euteleostomi</taxon>
        <taxon>Mammalia</taxon>
        <taxon>Eutheria</taxon>
        <taxon>Laurasiatheria</taxon>
        <taxon>Carnivora</taxon>
        <taxon>Feliformia</taxon>
        <taxon>Felidae</taxon>
        <taxon>Felinae</taxon>
        <taxon>Felis</taxon>
    </lineage>
</organism>
<dbReference type="PRINTS" id="PR00252">
    <property type="entry name" value="NRIONCHANNEL"/>
</dbReference>
<evidence type="ECO:0000256" key="1">
    <source>
        <dbReference type="ARBA" id="ARBA00004651"/>
    </source>
</evidence>
<feature type="domain" description="Neurotransmitter-gated ion-channel transmembrane" evidence="15">
    <location>
        <begin position="272"/>
        <end position="478"/>
    </location>
</feature>
<dbReference type="InterPro" id="IPR006201">
    <property type="entry name" value="Neur_channel"/>
</dbReference>
<dbReference type="InterPro" id="IPR008101">
    <property type="entry name" value="GABAAt_rcpt"/>
</dbReference>
<dbReference type="Ensembl" id="ENSFCTT00005001628.1">
    <property type="protein sequence ID" value="ENSFCTP00005000778.1"/>
    <property type="gene ID" value="ENSFCTG00005000630.1"/>
</dbReference>
<comment type="subcellular location">
    <subcellularLocation>
        <location evidence="1">Cell membrane</location>
        <topology evidence="1">Multi-pass membrane protein</topology>
    </subcellularLocation>
</comment>
<evidence type="ECO:0000256" key="13">
    <source>
        <dbReference type="SAM" id="MobiDB-lite"/>
    </source>
</evidence>
<keyword evidence="7 12" id="KW-0406">Ion transport</keyword>
<feature type="transmembrane region" description="Helical" evidence="12">
    <location>
        <begin position="611"/>
        <end position="627"/>
    </location>
</feature>
<reference evidence="16" key="3">
    <citation type="submission" date="2025-09" db="UniProtKB">
        <authorList>
            <consortium name="Ensembl"/>
        </authorList>
    </citation>
    <scope>IDENTIFICATION</scope>
    <source>
        <strain evidence="16">breed Abyssinian</strain>
    </source>
</reference>
<keyword evidence="17" id="KW-1185">Reference proteome</keyword>
<dbReference type="InterPro" id="IPR038050">
    <property type="entry name" value="Neuro_actylchol_rec"/>
</dbReference>
<feature type="transmembrane region" description="Helical" evidence="12">
    <location>
        <begin position="330"/>
        <end position="354"/>
    </location>
</feature>
<evidence type="ECO:0000256" key="11">
    <source>
        <dbReference type="ARBA" id="ARBA00023303"/>
    </source>
</evidence>
<dbReference type="NCBIfam" id="TIGR00860">
    <property type="entry name" value="LIC"/>
    <property type="match status" value="1"/>
</dbReference>
<protein>
    <recommendedName>
        <fullName evidence="18">Gamma-aminobutyric acid type A receptor theta subunit</fullName>
    </recommendedName>
</protein>
<keyword evidence="10" id="KW-0868">Chloride</keyword>
<feature type="domain" description="Neurotransmitter-gated ion-channel ligand-binding" evidence="14">
    <location>
        <begin position="61"/>
        <end position="253"/>
    </location>
</feature>
<keyword evidence="8 12" id="KW-0472">Membrane</keyword>
<dbReference type="SUPFAM" id="SSF63712">
    <property type="entry name" value="Nicotinic receptor ligand binding domain-like"/>
    <property type="match status" value="1"/>
</dbReference>
<dbReference type="InterPro" id="IPR006029">
    <property type="entry name" value="Neurotrans-gated_channel_TM"/>
</dbReference>
<evidence type="ECO:0000313" key="16">
    <source>
        <dbReference type="Ensembl" id="ENSFCTP00005000778.1"/>
    </source>
</evidence>
<dbReference type="Pfam" id="PF02932">
    <property type="entry name" value="Neur_chan_memb"/>
    <property type="match status" value="1"/>
</dbReference>
<evidence type="ECO:0000259" key="15">
    <source>
        <dbReference type="Pfam" id="PF02932"/>
    </source>
</evidence>
<feature type="transmembrane region" description="Helical" evidence="12">
    <location>
        <begin position="272"/>
        <end position="291"/>
    </location>
</feature>
<keyword evidence="9" id="KW-0869">Chloride channel</keyword>
<feature type="region of interest" description="Disordered" evidence="13">
    <location>
        <begin position="489"/>
        <end position="512"/>
    </location>
</feature>
<dbReference type="PRINTS" id="PR01725">
    <property type="entry name" value="GABAARTHETA"/>
</dbReference>
<dbReference type="CDD" id="cd19003">
    <property type="entry name" value="LGIC_ECD_GABAAR_theta"/>
    <property type="match status" value="1"/>
</dbReference>
<sequence>MGMRGMLRVTAFLLLIRTWLAEGNDPSPTPKFHFELSPTVPEVILNLFDCKNCANEAVVHKILDRVLSRYDVRLRPNFGGAPVPVGVSIYVSSIEQISEMTMDYTITMFFHQTWKDPRLAYYETNLNLTLDYRMLEKLWVPDCYFLNSKDAFVHDVTVENRVFQLHPDGTVRYGIRLTTTAACSLNLQKFPLDKQTCKLEVESYGYTVEDIVLYWEGNGNAIQGTEKLHIPQFSFLGKTMASKEVFFYTGSYVRLILRFLVQREVTSYLVQIYWPTVLTTVVSWISFWMNYESSAARVTVGLTSMLILNAINSHLRDKLPQISCIKAIDIYMVVCFFFVFLSLLEYVYINYLFYSRGGSRHRLRRHRRARRVMARYRYQELMLQDDQVSIEDESGSPFSTPVQACLASLESLSSLTSIPEQAPLATSESLSSLSSLSEQAWMASRESLSDLPSTSEQALHSYGVRFNGFEIDDSVIPTEICNRVEAHGHAETHDPEDPEENSSSDESRGCGPSGRNLLLHSHRCVQEASYSLDDIKVESGYLDLEKQLECDLDSTWSLNVDDFMGFDQGKDSNSESDDSCPPSPGCSFSEGLSSKLFHPDYVPKVDRWSRILFPLAFVVFNIVYWVYHIN</sequence>
<evidence type="ECO:0000256" key="3">
    <source>
        <dbReference type="ARBA" id="ARBA00022475"/>
    </source>
</evidence>
<dbReference type="PANTHER" id="PTHR18945">
    <property type="entry name" value="NEUROTRANSMITTER GATED ION CHANNEL"/>
    <property type="match status" value="1"/>
</dbReference>
<dbReference type="GeneTree" id="ENSGT00940000162167"/>
<dbReference type="InterPro" id="IPR006028">
    <property type="entry name" value="GABAA/Glycine_rcpt"/>
</dbReference>
<evidence type="ECO:0000256" key="4">
    <source>
        <dbReference type="ARBA" id="ARBA00022692"/>
    </source>
</evidence>
<dbReference type="SUPFAM" id="SSF90112">
    <property type="entry name" value="Neurotransmitter-gated ion-channel transmembrane pore"/>
    <property type="match status" value="1"/>
</dbReference>
<keyword evidence="4 12" id="KW-0812">Transmembrane</keyword>
<reference evidence="16" key="2">
    <citation type="submission" date="2025-08" db="UniProtKB">
        <authorList>
            <consortium name="Ensembl"/>
        </authorList>
    </citation>
    <scope>IDENTIFICATION</scope>
    <source>
        <strain evidence="16">breed Abyssinian</strain>
    </source>
</reference>
<dbReference type="Pfam" id="PF02931">
    <property type="entry name" value="Neur_chan_LBD"/>
    <property type="match status" value="1"/>
</dbReference>
<dbReference type="PRINTS" id="PR00253">
    <property type="entry name" value="GABAARECEPTR"/>
</dbReference>
<evidence type="ECO:0000256" key="8">
    <source>
        <dbReference type="ARBA" id="ARBA00023136"/>
    </source>
</evidence>
<dbReference type="Gene3D" id="2.70.170.10">
    <property type="entry name" value="Neurotransmitter-gated ion-channel ligand-binding domain"/>
    <property type="match status" value="1"/>
</dbReference>
<dbReference type="InterPro" id="IPR036719">
    <property type="entry name" value="Neuro-gated_channel_TM_sf"/>
</dbReference>
<evidence type="ECO:0000256" key="9">
    <source>
        <dbReference type="ARBA" id="ARBA00023173"/>
    </source>
</evidence>
<evidence type="ECO:0000256" key="5">
    <source>
        <dbReference type="ARBA" id="ARBA00022729"/>
    </source>
</evidence>
<evidence type="ECO:0000256" key="12">
    <source>
        <dbReference type="RuleBase" id="RU000687"/>
    </source>
</evidence>
<evidence type="ECO:0000256" key="6">
    <source>
        <dbReference type="ARBA" id="ARBA00022989"/>
    </source>
</evidence>
<evidence type="ECO:0000256" key="7">
    <source>
        <dbReference type="ARBA" id="ARBA00023065"/>
    </source>
</evidence>
<evidence type="ECO:0000259" key="14">
    <source>
        <dbReference type="Pfam" id="PF02931"/>
    </source>
</evidence>
<evidence type="ECO:0000313" key="17">
    <source>
        <dbReference type="Proteomes" id="UP000823872"/>
    </source>
</evidence>
<evidence type="ECO:0000256" key="10">
    <source>
        <dbReference type="ARBA" id="ARBA00023214"/>
    </source>
</evidence>
<proteinExistence type="inferred from homology"/>
<dbReference type="InterPro" id="IPR006202">
    <property type="entry name" value="Neur_chan_lig-bd"/>
</dbReference>
<reference evidence="16 17" key="1">
    <citation type="submission" date="2021-02" db="EMBL/GenBank/DDBJ databases">
        <title>Safari Cat Assemblies.</title>
        <authorList>
            <person name="Bredemeyer K.R."/>
            <person name="Murphy W.J."/>
        </authorList>
    </citation>
    <scope>NUCLEOTIDE SEQUENCE [LARGE SCALE GENOMIC DNA]</scope>
</reference>
<gene>
    <name evidence="16" type="primary">GABRQ</name>
</gene>
<keyword evidence="3" id="KW-1003">Cell membrane</keyword>
<dbReference type="Gene3D" id="1.20.58.390">
    <property type="entry name" value="Neurotransmitter-gated ion-channel transmembrane domain"/>
    <property type="match status" value="2"/>
</dbReference>
<evidence type="ECO:0008006" key="18">
    <source>
        <dbReference type="Google" id="ProtNLM"/>
    </source>
</evidence>
<dbReference type="InterPro" id="IPR036734">
    <property type="entry name" value="Neur_chan_lig-bd_sf"/>
</dbReference>
<dbReference type="PROSITE" id="PS00236">
    <property type="entry name" value="NEUROTR_ION_CHANNEL"/>
    <property type="match status" value="1"/>
</dbReference>
<name>A0ABI7VT11_FELCA</name>
<feature type="signal peptide" evidence="12">
    <location>
        <begin position="1"/>
        <end position="21"/>
    </location>
</feature>
<accession>A0ABI7VT11</accession>
<keyword evidence="5 12" id="KW-0732">Signal</keyword>
<dbReference type="InterPro" id="IPR018000">
    <property type="entry name" value="Neurotransmitter_ion_chnl_CS"/>
</dbReference>
<comment type="similarity">
    <text evidence="12">Belongs to the ligand-gated ion channel (TC 1.A.9) family.</text>
</comment>
<keyword evidence="11 12" id="KW-0407">Ion channel</keyword>